<evidence type="ECO:0000313" key="9">
    <source>
        <dbReference type="EMBL" id="GAA4286872.1"/>
    </source>
</evidence>
<keyword evidence="1" id="KW-0134">Cell wall</keyword>
<reference evidence="10" key="1">
    <citation type="journal article" date="2019" name="Int. J. Syst. Evol. Microbiol.">
        <title>The Global Catalogue of Microorganisms (GCM) 10K type strain sequencing project: providing services to taxonomists for standard genome sequencing and annotation.</title>
        <authorList>
            <consortium name="The Broad Institute Genomics Platform"/>
            <consortium name="The Broad Institute Genome Sequencing Center for Infectious Disease"/>
            <person name="Wu L."/>
            <person name="Ma J."/>
        </authorList>
    </citation>
    <scope>NUCLEOTIDE SEQUENCE [LARGE SCALE GENOMIC DNA]</scope>
    <source>
        <strain evidence="10">JCM 17459</strain>
    </source>
</reference>
<dbReference type="NCBIfam" id="TIGR01167">
    <property type="entry name" value="LPXTG_anchor"/>
    <property type="match status" value="1"/>
</dbReference>
<sequence length="173" mass="17174">MIRRALSTTAATAAIILAPTAALAYPDDPYEVDVPGSVAQGVPFDINLEGPNENALFGLTIASANVPNSAIEIAGSQTMEKPTVGGAATFSVTLNEEAVYTITAVDQNGDVVEESTVTVGDPATSAGAGSDNSEDAAALPDTGATSTPLVVGAAALLAAGAGVLVFARRQTQA</sequence>
<evidence type="ECO:0000259" key="8">
    <source>
        <dbReference type="PROSITE" id="PS50847"/>
    </source>
</evidence>
<gene>
    <name evidence="9" type="ORF">GCM10022262_12310</name>
</gene>
<comment type="caution">
    <text evidence="9">The sequence shown here is derived from an EMBL/GenBank/DDBJ whole genome shotgun (WGS) entry which is preliminary data.</text>
</comment>
<dbReference type="InterPro" id="IPR019931">
    <property type="entry name" value="LPXTG_anchor"/>
</dbReference>
<feature type="chain" id="PRO_5045279564" description="Gram-positive cocci surface proteins LPxTG domain-containing protein" evidence="7">
    <location>
        <begin position="25"/>
        <end position="173"/>
    </location>
</feature>
<keyword evidence="6" id="KW-0812">Transmembrane</keyword>
<dbReference type="PROSITE" id="PS50847">
    <property type="entry name" value="GRAM_POS_ANCHORING"/>
    <property type="match status" value="1"/>
</dbReference>
<dbReference type="EMBL" id="BAABBA010000005">
    <property type="protein sequence ID" value="GAA4286872.1"/>
    <property type="molecule type" value="Genomic_DNA"/>
</dbReference>
<proteinExistence type="predicted"/>
<evidence type="ECO:0000256" key="3">
    <source>
        <dbReference type="ARBA" id="ARBA00022729"/>
    </source>
</evidence>
<organism evidence="9 10">
    <name type="scientific">Georgenia daeguensis</name>
    <dbReference type="NCBI Taxonomy" id="908355"/>
    <lineage>
        <taxon>Bacteria</taxon>
        <taxon>Bacillati</taxon>
        <taxon>Actinomycetota</taxon>
        <taxon>Actinomycetes</taxon>
        <taxon>Micrococcales</taxon>
        <taxon>Bogoriellaceae</taxon>
        <taxon>Georgenia</taxon>
    </lineage>
</organism>
<evidence type="ECO:0000256" key="4">
    <source>
        <dbReference type="ARBA" id="ARBA00023088"/>
    </source>
</evidence>
<keyword evidence="6" id="KW-1133">Transmembrane helix</keyword>
<dbReference type="RefSeq" id="WP_345038874.1">
    <property type="nucleotide sequence ID" value="NZ_BAABBA010000005.1"/>
</dbReference>
<evidence type="ECO:0000256" key="5">
    <source>
        <dbReference type="SAM" id="MobiDB-lite"/>
    </source>
</evidence>
<keyword evidence="3 7" id="KW-0732">Signal</keyword>
<keyword evidence="10" id="KW-1185">Reference proteome</keyword>
<keyword evidence="4" id="KW-0572">Peptidoglycan-anchor</keyword>
<keyword evidence="2" id="KW-0964">Secreted</keyword>
<dbReference type="Pfam" id="PF00746">
    <property type="entry name" value="Gram_pos_anchor"/>
    <property type="match status" value="1"/>
</dbReference>
<feature type="signal peptide" evidence="7">
    <location>
        <begin position="1"/>
        <end position="24"/>
    </location>
</feature>
<dbReference type="Proteomes" id="UP001499841">
    <property type="component" value="Unassembled WGS sequence"/>
</dbReference>
<evidence type="ECO:0000256" key="1">
    <source>
        <dbReference type="ARBA" id="ARBA00022512"/>
    </source>
</evidence>
<keyword evidence="6" id="KW-0472">Membrane</keyword>
<evidence type="ECO:0000256" key="6">
    <source>
        <dbReference type="SAM" id="Phobius"/>
    </source>
</evidence>
<protein>
    <recommendedName>
        <fullName evidence="8">Gram-positive cocci surface proteins LPxTG domain-containing protein</fullName>
    </recommendedName>
</protein>
<accession>A0ABP8ESH8</accession>
<evidence type="ECO:0000256" key="7">
    <source>
        <dbReference type="SAM" id="SignalP"/>
    </source>
</evidence>
<evidence type="ECO:0000256" key="2">
    <source>
        <dbReference type="ARBA" id="ARBA00022525"/>
    </source>
</evidence>
<feature type="domain" description="Gram-positive cocci surface proteins LPxTG" evidence="8">
    <location>
        <begin position="139"/>
        <end position="173"/>
    </location>
</feature>
<name>A0ABP8ESH8_9MICO</name>
<feature type="region of interest" description="Disordered" evidence="5">
    <location>
        <begin position="120"/>
        <end position="141"/>
    </location>
</feature>
<evidence type="ECO:0000313" key="10">
    <source>
        <dbReference type="Proteomes" id="UP001499841"/>
    </source>
</evidence>
<feature type="transmembrane region" description="Helical" evidence="6">
    <location>
        <begin position="149"/>
        <end position="167"/>
    </location>
</feature>